<sequence length="239" mass="27917">MSVNTDWLSLDRIIFIGRTFDEYMKMFNLNASELKGKNILDCPAGACAFGSQMKSSSINIKSCDIAYYFDKQSLYKKGQQDIEHAIENIEKAKHLYNWTYFKNTQELKNSRIQALENCYSDMVINKEDYVAAKLPVLPFADHSFDILLSAHFLFMYADQLDYEFHRACINEMLRVSKNEIRIFPIVDLKGEQYQYLSEILSYISDLGHETELIKVDYEFQKNAHTMMKITIRGNDKVEL</sequence>
<evidence type="ECO:0000313" key="1">
    <source>
        <dbReference type="EMBL" id="GEQ04490.1"/>
    </source>
</evidence>
<dbReference type="Proteomes" id="UP000321057">
    <property type="component" value="Unassembled WGS sequence"/>
</dbReference>
<protein>
    <submittedName>
        <fullName evidence="1">SAM-dependent methyltransferase</fullName>
    </submittedName>
</protein>
<dbReference type="InterPro" id="IPR029063">
    <property type="entry name" value="SAM-dependent_MTases_sf"/>
</dbReference>
<organism evidence="1 2">
    <name type="scientific">Staphylococcus gallinarum</name>
    <dbReference type="NCBI Taxonomy" id="1293"/>
    <lineage>
        <taxon>Bacteria</taxon>
        <taxon>Bacillati</taxon>
        <taxon>Bacillota</taxon>
        <taxon>Bacilli</taxon>
        <taxon>Bacillales</taxon>
        <taxon>Staphylococcaceae</taxon>
        <taxon>Staphylococcus</taxon>
    </lineage>
</organism>
<dbReference type="EMBL" id="BKAX01000001">
    <property type="protein sequence ID" value="GEQ04490.1"/>
    <property type="molecule type" value="Genomic_DNA"/>
</dbReference>
<evidence type="ECO:0000313" key="2">
    <source>
        <dbReference type="Proteomes" id="UP000321057"/>
    </source>
</evidence>
<accession>A0ABQ0Y005</accession>
<dbReference type="Gene3D" id="3.40.50.150">
    <property type="entry name" value="Vaccinia Virus protein VP39"/>
    <property type="match status" value="1"/>
</dbReference>
<dbReference type="GO" id="GO:0032259">
    <property type="term" value="P:methylation"/>
    <property type="evidence" value="ECO:0007669"/>
    <property type="project" value="UniProtKB-KW"/>
</dbReference>
<keyword evidence="1" id="KW-0808">Transferase</keyword>
<name>A0ABQ0Y005_STAGA</name>
<keyword evidence="1" id="KW-0489">Methyltransferase</keyword>
<dbReference type="RefSeq" id="WP_042738241.1">
    <property type="nucleotide sequence ID" value="NZ_BKAX01000001.1"/>
</dbReference>
<gene>
    <name evidence="1" type="ORF">SGA02_03180</name>
</gene>
<reference evidence="1 2" key="1">
    <citation type="submission" date="2019-07" db="EMBL/GenBank/DDBJ databases">
        <title>Whole genome shotgun sequence of Staphylococcus gallinarum NBRC 109767.</title>
        <authorList>
            <person name="Hosoyama A."/>
            <person name="Uohara A."/>
            <person name="Ohji S."/>
            <person name="Ichikawa N."/>
        </authorList>
    </citation>
    <scope>NUCLEOTIDE SEQUENCE [LARGE SCALE GENOMIC DNA]</scope>
    <source>
        <strain evidence="1 2">NBRC 109767</strain>
    </source>
</reference>
<keyword evidence="2" id="KW-1185">Reference proteome</keyword>
<proteinExistence type="predicted"/>
<comment type="caution">
    <text evidence="1">The sequence shown here is derived from an EMBL/GenBank/DDBJ whole genome shotgun (WGS) entry which is preliminary data.</text>
</comment>
<dbReference type="GO" id="GO:0008168">
    <property type="term" value="F:methyltransferase activity"/>
    <property type="evidence" value="ECO:0007669"/>
    <property type="project" value="UniProtKB-KW"/>
</dbReference>